<dbReference type="PRINTS" id="PR00633">
    <property type="entry name" value="RCCNDNSATION"/>
</dbReference>
<name>A0A0A8UNI5_LEGHA</name>
<dbReference type="STRING" id="449.LHA_1397"/>
<dbReference type="SUPFAM" id="SSF50985">
    <property type="entry name" value="RCC1/BLIP-II"/>
    <property type="match status" value="1"/>
</dbReference>
<dbReference type="AlphaFoldDB" id="A0A0A8UNI5"/>
<dbReference type="InterPro" id="IPR000408">
    <property type="entry name" value="Reg_chr_condens"/>
</dbReference>
<organism evidence="1 2">
    <name type="scientific">Legionella hackeliae</name>
    <dbReference type="NCBI Taxonomy" id="449"/>
    <lineage>
        <taxon>Bacteria</taxon>
        <taxon>Pseudomonadati</taxon>
        <taxon>Pseudomonadota</taxon>
        <taxon>Gammaproteobacteria</taxon>
        <taxon>Legionellales</taxon>
        <taxon>Legionellaceae</taxon>
        <taxon>Legionella</taxon>
    </lineage>
</organism>
<dbReference type="Proteomes" id="UP000032803">
    <property type="component" value="Chromosome I"/>
</dbReference>
<dbReference type="PROSITE" id="PS00626">
    <property type="entry name" value="RCC1_2"/>
    <property type="match status" value="1"/>
</dbReference>
<protein>
    <recommendedName>
        <fullName evidence="3">Regulator of chromosome condensation, RCC1</fullName>
    </recommendedName>
</protein>
<dbReference type="GO" id="GO:0016020">
    <property type="term" value="C:membrane"/>
    <property type="evidence" value="ECO:0007669"/>
    <property type="project" value="TreeGrafter"/>
</dbReference>
<reference evidence="2" key="1">
    <citation type="submission" date="2014-09" db="EMBL/GenBank/DDBJ databases">
        <authorList>
            <person name="Gomez-Valero L."/>
        </authorList>
    </citation>
    <scope>NUCLEOTIDE SEQUENCE [LARGE SCALE GENOMIC DNA]</scope>
    <source>
        <strain evidence="2">ATCC35250</strain>
    </source>
</reference>
<dbReference type="PANTHER" id="PTHR46207:SF1">
    <property type="entry name" value="PROTEIN RCC2"/>
    <property type="match status" value="1"/>
</dbReference>
<dbReference type="OrthoDB" id="238206at2"/>
<accession>A0A0A8UNI5</accession>
<evidence type="ECO:0000313" key="2">
    <source>
        <dbReference type="Proteomes" id="UP000032803"/>
    </source>
</evidence>
<dbReference type="InterPro" id="IPR028641">
    <property type="entry name" value="RCC2"/>
</dbReference>
<dbReference type="PROSITE" id="PS50012">
    <property type="entry name" value="RCC1_3"/>
    <property type="match status" value="2"/>
</dbReference>
<dbReference type="PANTHER" id="PTHR46207">
    <property type="entry name" value="PROTEIN RCC2"/>
    <property type="match status" value="1"/>
</dbReference>
<evidence type="ECO:0008006" key="3">
    <source>
        <dbReference type="Google" id="ProtNLM"/>
    </source>
</evidence>
<dbReference type="Pfam" id="PF00415">
    <property type="entry name" value="RCC1"/>
    <property type="match status" value="2"/>
</dbReference>
<dbReference type="KEGG" id="lha:LHA_1397"/>
<sequence>MYGCGANTKGELGHRIKIKEIGVKPVLLTAVGHLPIAKIAAGDGFSIFQTTKGKLYTMGFNYQEQLGIDRKKTKGLLIKSPTLVISLQEETIVDITAGNHHTLCLSDKGTLYSFGGNKKGQLGYKVKEAWPQEIHFTEPARAEQAQEQKQKPL</sequence>
<evidence type="ECO:0000313" key="1">
    <source>
        <dbReference type="EMBL" id="CEK10440.1"/>
    </source>
</evidence>
<dbReference type="Gene3D" id="2.130.10.30">
    <property type="entry name" value="Regulator of chromosome condensation 1/beta-lactamase-inhibitor protein II"/>
    <property type="match status" value="1"/>
</dbReference>
<dbReference type="InterPro" id="IPR009091">
    <property type="entry name" value="RCC1/BLIP-II"/>
</dbReference>
<gene>
    <name evidence="1" type="ORF">LHA_1397</name>
</gene>
<proteinExistence type="predicted"/>
<keyword evidence="2" id="KW-1185">Reference proteome</keyword>
<dbReference type="EMBL" id="LN681225">
    <property type="protein sequence ID" value="CEK10440.1"/>
    <property type="molecule type" value="Genomic_DNA"/>
</dbReference>
<dbReference type="GO" id="GO:0031267">
    <property type="term" value="F:small GTPase binding"/>
    <property type="evidence" value="ECO:0007669"/>
    <property type="project" value="TreeGrafter"/>
</dbReference>
<dbReference type="HOGENOM" id="CLU_1912180_0_0_6"/>